<protein>
    <recommendedName>
        <fullName evidence="3">DUF551 domain-containing protein</fullName>
    </recommendedName>
</protein>
<proteinExistence type="predicted"/>
<dbReference type="KEGG" id="scor:J3U87_23710"/>
<dbReference type="RefSeq" id="WP_237378251.1">
    <property type="nucleotide sequence ID" value="NZ_CP071793.1"/>
</dbReference>
<gene>
    <name evidence="1" type="ORF">J3U87_23710</name>
</gene>
<organism evidence="1 2">
    <name type="scientific">Sulfidibacter corallicola</name>
    <dbReference type="NCBI Taxonomy" id="2818388"/>
    <lineage>
        <taxon>Bacteria</taxon>
        <taxon>Pseudomonadati</taxon>
        <taxon>Acidobacteriota</taxon>
        <taxon>Holophagae</taxon>
        <taxon>Acanthopleuribacterales</taxon>
        <taxon>Acanthopleuribacteraceae</taxon>
        <taxon>Sulfidibacter</taxon>
    </lineage>
</organism>
<evidence type="ECO:0000313" key="2">
    <source>
        <dbReference type="Proteomes" id="UP000663929"/>
    </source>
</evidence>
<evidence type="ECO:0000313" key="1">
    <source>
        <dbReference type="EMBL" id="QTD48598.1"/>
    </source>
</evidence>
<evidence type="ECO:0008006" key="3">
    <source>
        <dbReference type="Google" id="ProtNLM"/>
    </source>
</evidence>
<keyword evidence="2" id="KW-1185">Reference proteome</keyword>
<dbReference type="EMBL" id="CP071793">
    <property type="protein sequence ID" value="QTD48598.1"/>
    <property type="molecule type" value="Genomic_DNA"/>
</dbReference>
<reference evidence="1" key="1">
    <citation type="submission" date="2021-03" db="EMBL/GenBank/DDBJ databases">
        <title>Acanthopleuribacteraceae sp. M133.</title>
        <authorList>
            <person name="Wang G."/>
        </authorList>
    </citation>
    <scope>NUCLEOTIDE SEQUENCE</scope>
    <source>
        <strain evidence="1">M133</strain>
    </source>
</reference>
<accession>A0A8A4TIH9</accession>
<dbReference type="AlphaFoldDB" id="A0A8A4TIH9"/>
<dbReference type="Proteomes" id="UP000663929">
    <property type="component" value="Chromosome"/>
</dbReference>
<name>A0A8A4TIH9_SULCO</name>
<sequence length="95" mass="10916">MKTPWKPIAEAPIGHVILVAVWADDHFSITEVRQIEKNEFFEYQYPNDRVTGAYAWMEIPLVPDPPLPSSEFPILPSKPCEPAPETDFFDEDIPF</sequence>